<gene>
    <name evidence="1" type="ORF">METZ01_LOCUS266795</name>
</gene>
<protein>
    <submittedName>
        <fullName evidence="1">Uncharacterized protein</fullName>
    </submittedName>
</protein>
<evidence type="ECO:0000313" key="1">
    <source>
        <dbReference type="EMBL" id="SVC13941.1"/>
    </source>
</evidence>
<sequence>MFLISKEFNCETIFLEVSESLKPNSSPFTW</sequence>
<organism evidence="1">
    <name type="scientific">marine metagenome</name>
    <dbReference type="NCBI Taxonomy" id="408172"/>
    <lineage>
        <taxon>unclassified sequences</taxon>
        <taxon>metagenomes</taxon>
        <taxon>ecological metagenomes</taxon>
    </lineage>
</organism>
<dbReference type="AlphaFoldDB" id="A0A382JTP5"/>
<dbReference type="EMBL" id="UINC01075600">
    <property type="protein sequence ID" value="SVC13941.1"/>
    <property type="molecule type" value="Genomic_DNA"/>
</dbReference>
<reference evidence="1" key="1">
    <citation type="submission" date="2018-05" db="EMBL/GenBank/DDBJ databases">
        <authorList>
            <person name="Lanie J.A."/>
            <person name="Ng W.-L."/>
            <person name="Kazmierczak K.M."/>
            <person name="Andrzejewski T.M."/>
            <person name="Davidsen T.M."/>
            <person name="Wayne K.J."/>
            <person name="Tettelin H."/>
            <person name="Glass J.I."/>
            <person name="Rusch D."/>
            <person name="Podicherti R."/>
            <person name="Tsui H.-C.T."/>
            <person name="Winkler M.E."/>
        </authorList>
    </citation>
    <scope>NUCLEOTIDE SEQUENCE</scope>
</reference>
<feature type="non-terminal residue" evidence="1">
    <location>
        <position position="30"/>
    </location>
</feature>
<name>A0A382JTP5_9ZZZZ</name>
<proteinExistence type="predicted"/>
<accession>A0A382JTP5</accession>